<dbReference type="HAMAP" id="MF_00176">
    <property type="entry name" value="Ser_tRNA_synth_type1"/>
    <property type="match status" value="1"/>
</dbReference>
<feature type="binding site" evidence="8">
    <location>
        <position position="262"/>
    </location>
    <ligand>
        <name>L-serine</name>
        <dbReference type="ChEBI" id="CHEBI:33384"/>
    </ligand>
</feature>
<feature type="binding site" evidence="7 9">
    <location>
        <begin position="262"/>
        <end position="264"/>
    </location>
    <ligand>
        <name>ATP</name>
        <dbReference type="ChEBI" id="CHEBI:30616"/>
    </ligand>
</feature>
<dbReference type="OrthoDB" id="35932at2157"/>
<dbReference type="GO" id="GO:0005524">
    <property type="term" value="F:ATP binding"/>
    <property type="evidence" value="ECO:0007669"/>
    <property type="project" value="UniProtKB-UniRule"/>
</dbReference>
<keyword evidence="5 7" id="KW-0648">Protein biosynthesis</keyword>
<evidence type="ECO:0000256" key="9">
    <source>
        <dbReference type="PIRSR" id="PIRSR001529-2"/>
    </source>
</evidence>
<dbReference type="GO" id="GO:0004828">
    <property type="term" value="F:serine-tRNA ligase activity"/>
    <property type="evidence" value="ECO:0007669"/>
    <property type="project" value="UniProtKB-UniRule"/>
</dbReference>
<name>F6D3N6_METPW</name>
<dbReference type="GO" id="GO:0005737">
    <property type="term" value="C:cytoplasm"/>
    <property type="evidence" value="ECO:0007669"/>
    <property type="project" value="UniProtKB-SubCell"/>
</dbReference>
<gene>
    <name evidence="7" type="primary">serS</name>
    <name evidence="11" type="ordered locus">MSWAN_0411</name>
</gene>
<dbReference type="SUPFAM" id="SSF46589">
    <property type="entry name" value="tRNA-binding arm"/>
    <property type="match status" value="1"/>
</dbReference>
<feature type="binding site" evidence="7">
    <location>
        <position position="278"/>
    </location>
    <ligand>
        <name>ATP</name>
        <dbReference type="ChEBI" id="CHEBI:30616"/>
    </ligand>
</feature>
<accession>F6D3N6</accession>
<dbReference type="Gene3D" id="1.10.287.40">
    <property type="entry name" value="Serine-tRNA synthetase, tRNA binding domain"/>
    <property type="match status" value="1"/>
</dbReference>
<sequence length="429" mass="49569">MLDIKLFRENSDLIRKSEKIRFRNTKNVDKVIEYDKKWREGIQKLNSLRAERNTLSKSFKKARKQGPEELKKLQIKAKEVAGEVTVLEPQIAEFIQKRDEYRYKVGNIVDETVPVSETEEDNDIIRKSGVIPSFSFKPQSHVDLIENIDGADIKRAAEVAGARFYYLKADLVYLNMALMKFAIDFLSEQGFTPFYTPFFIKKDVIKETAELADFEETLYKVEGEDLFMIATAEQTLAALHRGEIIDERTLPRKYCGISTCFRREAGSHGKDTRGIFRVHQFEKIEQFVFCNKEDTEKIHEELLKNAETIYQKLGIPYRVVSIVSSALNDNASKKYDLEGWFPGSDTYRELVSCTNCLDYQARKLNARYGIQGDSDSLKICHTLNSTAIATERTICCILENYQQEDGRVKVPDVLIPYMNGKTFIEKWQK</sequence>
<feature type="binding site" evidence="7">
    <location>
        <begin position="231"/>
        <end position="233"/>
    </location>
    <ligand>
        <name>L-serine</name>
        <dbReference type="ChEBI" id="CHEBI:33384"/>
    </ligand>
</feature>
<comment type="similarity">
    <text evidence="7">Belongs to the class-II aminoacyl-tRNA synthetase family. Type-1 seryl-tRNA synthetase subfamily.</text>
</comment>
<evidence type="ECO:0000256" key="8">
    <source>
        <dbReference type="PIRSR" id="PIRSR001529-1"/>
    </source>
</evidence>
<organism evidence="11 12">
    <name type="scientific">Methanobacterium paludis (strain DSM 25820 / JCM 18151 / SWAN1)</name>
    <dbReference type="NCBI Taxonomy" id="868131"/>
    <lineage>
        <taxon>Archaea</taxon>
        <taxon>Methanobacteriati</taxon>
        <taxon>Methanobacteriota</taxon>
        <taxon>Methanomada group</taxon>
        <taxon>Methanobacteria</taxon>
        <taxon>Methanobacteriales</taxon>
        <taxon>Methanobacteriaceae</taxon>
        <taxon>Methanobacterium</taxon>
    </lineage>
</organism>
<feature type="binding site" evidence="7 9">
    <location>
        <begin position="349"/>
        <end position="352"/>
    </location>
    <ligand>
        <name>ATP</name>
        <dbReference type="ChEBI" id="CHEBI:30616"/>
    </ligand>
</feature>
<dbReference type="Gene3D" id="3.30.930.10">
    <property type="entry name" value="Bira Bifunctional Protein, Domain 2"/>
    <property type="match status" value="1"/>
</dbReference>
<dbReference type="EC" id="6.1.1.11" evidence="7"/>
<comment type="catalytic activity">
    <reaction evidence="7">
        <text>tRNA(Ser) + L-serine + ATP = L-seryl-tRNA(Ser) + AMP + diphosphate + H(+)</text>
        <dbReference type="Rhea" id="RHEA:12292"/>
        <dbReference type="Rhea" id="RHEA-COMP:9669"/>
        <dbReference type="Rhea" id="RHEA-COMP:9703"/>
        <dbReference type="ChEBI" id="CHEBI:15378"/>
        <dbReference type="ChEBI" id="CHEBI:30616"/>
        <dbReference type="ChEBI" id="CHEBI:33019"/>
        <dbReference type="ChEBI" id="CHEBI:33384"/>
        <dbReference type="ChEBI" id="CHEBI:78442"/>
        <dbReference type="ChEBI" id="CHEBI:78533"/>
        <dbReference type="ChEBI" id="CHEBI:456215"/>
        <dbReference type="EC" id="6.1.1.11"/>
    </reaction>
</comment>
<evidence type="ECO:0000256" key="4">
    <source>
        <dbReference type="ARBA" id="ARBA00022840"/>
    </source>
</evidence>
<feature type="binding site" evidence="8">
    <location>
        <position position="384"/>
    </location>
    <ligand>
        <name>L-serine</name>
        <dbReference type="ChEBI" id="CHEBI:33384"/>
    </ligand>
</feature>
<feature type="site" description="Important for serine binding" evidence="8">
    <location>
        <position position="386"/>
    </location>
</feature>
<dbReference type="InterPro" id="IPR002317">
    <property type="entry name" value="Ser-tRNA-ligase_type_1"/>
</dbReference>
<keyword evidence="3 7" id="KW-0547">Nucleotide-binding</keyword>
<dbReference type="GO" id="GO:0016260">
    <property type="term" value="P:selenocysteine biosynthetic process"/>
    <property type="evidence" value="ECO:0007669"/>
    <property type="project" value="UniProtKB-UniRule"/>
</dbReference>
<comment type="function">
    <text evidence="7">Catalyzes the attachment of serine to tRNA(Ser). Is also able to aminoacylate tRNA(Sec) with serine, to form the misacylated tRNA L-seryl-tRNA(Sec), which will be further converted into selenocysteinyl-tRNA(Sec).</text>
</comment>
<keyword evidence="12" id="KW-1185">Reference proteome</keyword>
<proteinExistence type="inferred from homology"/>
<dbReference type="GeneID" id="10667895"/>
<dbReference type="InterPro" id="IPR015866">
    <property type="entry name" value="Ser-tRNA-synth_1_N"/>
</dbReference>
<dbReference type="Proteomes" id="UP000009231">
    <property type="component" value="Chromosome"/>
</dbReference>
<dbReference type="eggNOG" id="arCOG00403">
    <property type="taxonomic scope" value="Archaea"/>
</dbReference>
<dbReference type="RefSeq" id="WP_013824955.1">
    <property type="nucleotide sequence ID" value="NC_015574.1"/>
</dbReference>
<comment type="subcellular location">
    <subcellularLocation>
        <location evidence="1 7">Cytoplasm</location>
    </subcellularLocation>
</comment>
<dbReference type="InterPro" id="IPR033729">
    <property type="entry name" value="SerRS_core"/>
</dbReference>
<evidence type="ECO:0000313" key="12">
    <source>
        <dbReference type="Proteomes" id="UP000009231"/>
    </source>
</evidence>
<dbReference type="PIRSF" id="PIRSF001529">
    <property type="entry name" value="Ser-tRNA-synth_IIa"/>
    <property type="match status" value="1"/>
</dbReference>
<keyword evidence="4 7" id="KW-0067">ATP-binding</keyword>
<dbReference type="Pfam" id="PF00587">
    <property type="entry name" value="tRNA-synt_2b"/>
    <property type="match status" value="1"/>
</dbReference>
<evidence type="ECO:0000313" key="11">
    <source>
        <dbReference type="EMBL" id="AEG17453.1"/>
    </source>
</evidence>
<dbReference type="InterPro" id="IPR002314">
    <property type="entry name" value="aa-tRNA-synt_IIb"/>
</dbReference>
<evidence type="ECO:0000256" key="5">
    <source>
        <dbReference type="ARBA" id="ARBA00022917"/>
    </source>
</evidence>
<dbReference type="STRING" id="868131.MSWAN_0411"/>
<dbReference type="InterPro" id="IPR042103">
    <property type="entry name" value="SerRS_1_N_sf"/>
</dbReference>
<reference evidence="11 12" key="1">
    <citation type="journal article" date="2014" name="Int. J. Syst. Evol. Microbiol.">
        <title>Methanobacterium paludis sp. nov. and a novel strain of Methanobacterium lacus isolated from northern peatlands.</title>
        <authorList>
            <person name="Cadillo-Quiroz H."/>
            <person name="Brauer S.L."/>
            <person name="Goodson N."/>
            <person name="Yavitt J.B."/>
            <person name="Zinder S.H."/>
        </authorList>
    </citation>
    <scope>NUCLEOTIDE SEQUENCE [LARGE SCALE GENOMIC DNA]</scope>
    <source>
        <strain evidence="12">DSM 25820 / JCM 18151 / SWAN1</strain>
    </source>
</reference>
<evidence type="ECO:0000256" key="7">
    <source>
        <dbReference type="HAMAP-Rule" id="MF_00176"/>
    </source>
</evidence>
<dbReference type="PRINTS" id="PR00981">
    <property type="entry name" value="TRNASYNTHSER"/>
</dbReference>
<protein>
    <recommendedName>
        <fullName evidence="7">Serine--tRNA ligase</fullName>
        <ecNumber evidence="7">6.1.1.11</ecNumber>
    </recommendedName>
    <alternativeName>
        <fullName evidence="7">Seryl-tRNA synthetase</fullName>
        <shortName evidence="7">SerRS</shortName>
    </alternativeName>
    <alternativeName>
        <fullName evidence="7">Seryl-tRNA(Ser/Sec) synthetase</fullName>
    </alternativeName>
</protein>
<feature type="binding site" evidence="9">
    <location>
        <begin position="278"/>
        <end position="281"/>
    </location>
    <ligand>
        <name>ATP</name>
        <dbReference type="ChEBI" id="CHEBI:30616"/>
    </ligand>
</feature>
<dbReference type="SUPFAM" id="SSF55681">
    <property type="entry name" value="Class II aaRS and biotin synthetases"/>
    <property type="match status" value="1"/>
</dbReference>
<evidence type="ECO:0000259" key="10">
    <source>
        <dbReference type="PROSITE" id="PS50862"/>
    </source>
</evidence>
<feature type="binding site" evidence="8">
    <location>
        <position position="231"/>
    </location>
    <ligand>
        <name>L-serine</name>
        <dbReference type="ChEBI" id="CHEBI:33384"/>
    </ligand>
</feature>
<dbReference type="GO" id="GO:0006434">
    <property type="term" value="P:seryl-tRNA aminoacylation"/>
    <property type="evidence" value="ECO:0007669"/>
    <property type="project" value="UniProtKB-UniRule"/>
</dbReference>
<evidence type="ECO:0000256" key="1">
    <source>
        <dbReference type="ARBA" id="ARBA00004496"/>
    </source>
</evidence>
<keyword evidence="7" id="KW-0963">Cytoplasm</keyword>
<evidence type="ECO:0000256" key="6">
    <source>
        <dbReference type="ARBA" id="ARBA00023146"/>
    </source>
</evidence>
<evidence type="ECO:0000256" key="2">
    <source>
        <dbReference type="ARBA" id="ARBA00022598"/>
    </source>
</evidence>
<dbReference type="PROSITE" id="PS50862">
    <property type="entry name" value="AA_TRNA_LIGASE_II"/>
    <property type="match status" value="1"/>
</dbReference>
<dbReference type="InterPro" id="IPR006195">
    <property type="entry name" value="aa-tRNA-synth_II"/>
</dbReference>
<comment type="domain">
    <text evidence="7">Consists of two distinct domains, a catalytic core and a N-terminal extension that is involved in tRNA binding.</text>
</comment>
<feature type="domain" description="Aminoacyl-transfer RNA synthetases class-II family profile" evidence="10">
    <location>
        <begin position="140"/>
        <end position="411"/>
    </location>
</feature>
<comment type="catalytic activity">
    <reaction evidence="7">
        <text>tRNA(Sec) + L-serine + ATP = L-seryl-tRNA(Sec) + AMP + diphosphate + H(+)</text>
        <dbReference type="Rhea" id="RHEA:42580"/>
        <dbReference type="Rhea" id="RHEA-COMP:9742"/>
        <dbReference type="Rhea" id="RHEA-COMP:10128"/>
        <dbReference type="ChEBI" id="CHEBI:15378"/>
        <dbReference type="ChEBI" id="CHEBI:30616"/>
        <dbReference type="ChEBI" id="CHEBI:33019"/>
        <dbReference type="ChEBI" id="CHEBI:33384"/>
        <dbReference type="ChEBI" id="CHEBI:78442"/>
        <dbReference type="ChEBI" id="CHEBI:78533"/>
        <dbReference type="ChEBI" id="CHEBI:456215"/>
        <dbReference type="EC" id="6.1.1.11"/>
    </reaction>
</comment>
<keyword evidence="6 7" id="KW-0030">Aminoacyl-tRNA synthetase</keyword>
<dbReference type="KEGG" id="mew:MSWAN_0411"/>
<dbReference type="PANTHER" id="PTHR11778">
    <property type="entry name" value="SERYL-TRNA SYNTHETASE"/>
    <property type="match status" value="1"/>
</dbReference>
<dbReference type="EMBL" id="CP002772">
    <property type="protein sequence ID" value="AEG17453.1"/>
    <property type="molecule type" value="Genomic_DNA"/>
</dbReference>
<keyword evidence="2 7" id="KW-0436">Ligase</keyword>
<dbReference type="UniPathway" id="UPA00906">
    <property type="reaction ID" value="UER00895"/>
</dbReference>
<dbReference type="Pfam" id="PF02403">
    <property type="entry name" value="Seryl_tRNA_N"/>
    <property type="match status" value="1"/>
</dbReference>
<evidence type="ECO:0000256" key="3">
    <source>
        <dbReference type="ARBA" id="ARBA00022741"/>
    </source>
</evidence>
<dbReference type="InterPro" id="IPR045864">
    <property type="entry name" value="aa-tRNA-synth_II/BPL/LPL"/>
</dbReference>
<feature type="binding site" evidence="7 8">
    <location>
        <position position="285"/>
    </location>
    <ligand>
        <name>L-serine</name>
        <dbReference type="ChEBI" id="CHEBI:33384"/>
    </ligand>
</feature>
<dbReference type="HOGENOM" id="CLU_023797_0_1_2"/>
<dbReference type="InterPro" id="IPR010978">
    <property type="entry name" value="tRNA-bd_arm"/>
</dbReference>
<comment type="subunit">
    <text evidence="7">Homodimer. The tRNA molecule binds across the dimer.</text>
</comment>
<feature type="binding site" evidence="7">
    <location>
        <position position="386"/>
    </location>
    <ligand>
        <name>L-serine</name>
        <dbReference type="ChEBI" id="CHEBI:33384"/>
    </ligand>
</feature>
<dbReference type="CDD" id="cd00770">
    <property type="entry name" value="SerRS_core"/>
    <property type="match status" value="1"/>
</dbReference>
<comment type="pathway">
    <text evidence="7">Aminoacyl-tRNA biosynthesis; selenocysteinyl-tRNA(Sec) biosynthesis; L-seryl-tRNA(Sec) from L-serine and tRNA(Sec): step 1/1.</text>
</comment>
<dbReference type="NCBIfam" id="TIGR00414">
    <property type="entry name" value="serS"/>
    <property type="match status" value="1"/>
</dbReference>
<dbReference type="AlphaFoldDB" id="F6D3N6"/>